<evidence type="ECO:0000313" key="2">
    <source>
        <dbReference type="Proteomes" id="UP000240978"/>
    </source>
</evidence>
<dbReference type="RefSeq" id="WP_106604492.1">
    <property type="nucleotide sequence ID" value="NZ_PYGK01000012.1"/>
</dbReference>
<evidence type="ECO:0000313" key="1">
    <source>
        <dbReference type="EMBL" id="PSL25866.1"/>
    </source>
</evidence>
<organism evidence="1 2">
    <name type="scientific">Chitinophaga ginsengisoli</name>
    <dbReference type="NCBI Taxonomy" id="363837"/>
    <lineage>
        <taxon>Bacteria</taxon>
        <taxon>Pseudomonadati</taxon>
        <taxon>Bacteroidota</taxon>
        <taxon>Chitinophagia</taxon>
        <taxon>Chitinophagales</taxon>
        <taxon>Chitinophagaceae</taxon>
        <taxon>Chitinophaga</taxon>
    </lineage>
</organism>
<accession>A0A2P8FVY0</accession>
<dbReference type="EMBL" id="PYGK01000012">
    <property type="protein sequence ID" value="PSL25866.1"/>
    <property type="molecule type" value="Genomic_DNA"/>
</dbReference>
<dbReference type="PROSITE" id="PS51257">
    <property type="entry name" value="PROKAR_LIPOPROTEIN"/>
    <property type="match status" value="1"/>
</dbReference>
<reference evidence="1 2" key="1">
    <citation type="submission" date="2018-03" db="EMBL/GenBank/DDBJ databases">
        <title>Genomic Encyclopedia of Archaeal and Bacterial Type Strains, Phase II (KMG-II): from individual species to whole genera.</title>
        <authorList>
            <person name="Goeker M."/>
        </authorList>
    </citation>
    <scope>NUCLEOTIDE SEQUENCE [LARGE SCALE GENOMIC DNA]</scope>
    <source>
        <strain evidence="1 2">DSM 18107</strain>
    </source>
</reference>
<evidence type="ECO:0008006" key="3">
    <source>
        <dbReference type="Google" id="ProtNLM"/>
    </source>
</evidence>
<comment type="caution">
    <text evidence="1">The sequence shown here is derived from an EMBL/GenBank/DDBJ whole genome shotgun (WGS) entry which is preliminary data.</text>
</comment>
<gene>
    <name evidence="1" type="ORF">CLV42_11271</name>
</gene>
<name>A0A2P8FVY0_9BACT</name>
<protein>
    <recommendedName>
        <fullName evidence="3">Lipoprotein</fullName>
    </recommendedName>
</protein>
<sequence length="184" mass="21602">MKNHILFTVFFAIACYSCSTSKTTVQQGDPPKDAIQIAIEDFAEKCKLYQEDSIFRIKVWNYNQHKDFLIVSILGLRRKIILEPEDTIGSMGKSENRFYERDGKLFLWRDNNYPINREALGAFQRYNLIEMDSLKMKYPEYSRDDSQKAAVYFFCKNNLAIYKRVITNRGVGYFNPPILKCSEN</sequence>
<keyword evidence="2" id="KW-1185">Reference proteome</keyword>
<dbReference type="OrthoDB" id="1263340at2"/>
<proteinExistence type="predicted"/>
<dbReference type="Proteomes" id="UP000240978">
    <property type="component" value="Unassembled WGS sequence"/>
</dbReference>
<dbReference type="AlphaFoldDB" id="A0A2P8FVY0"/>